<dbReference type="CDD" id="cd18186">
    <property type="entry name" value="BTB_POZ_ZBTB_KLHL-like"/>
    <property type="match status" value="1"/>
</dbReference>
<feature type="domain" description="BTB" evidence="1">
    <location>
        <begin position="21"/>
        <end position="91"/>
    </location>
</feature>
<protein>
    <recommendedName>
        <fullName evidence="1">BTB domain-containing protein</fullName>
    </recommendedName>
</protein>
<accession>A0A9P8VRF9</accession>
<dbReference type="Gene3D" id="3.30.710.10">
    <property type="entry name" value="Potassium Channel Kv1.1, Chain A"/>
    <property type="match status" value="1"/>
</dbReference>
<dbReference type="Proteomes" id="UP000777438">
    <property type="component" value="Unassembled WGS sequence"/>
</dbReference>
<proteinExistence type="predicted"/>
<name>A0A9P8VRF9_9HYPO</name>
<reference evidence="2 3" key="1">
    <citation type="journal article" date="2021" name="Nat. Commun.">
        <title>Genetic determinants of endophytism in the Arabidopsis root mycobiome.</title>
        <authorList>
            <person name="Mesny F."/>
            <person name="Miyauchi S."/>
            <person name="Thiergart T."/>
            <person name="Pickel B."/>
            <person name="Atanasova L."/>
            <person name="Karlsson M."/>
            <person name="Huettel B."/>
            <person name="Barry K.W."/>
            <person name="Haridas S."/>
            <person name="Chen C."/>
            <person name="Bauer D."/>
            <person name="Andreopoulos W."/>
            <person name="Pangilinan J."/>
            <person name="LaButti K."/>
            <person name="Riley R."/>
            <person name="Lipzen A."/>
            <person name="Clum A."/>
            <person name="Drula E."/>
            <person name="Henrissat B."/>
            <person name="Kohler A."/>
            <person name="Grigoriev I.V."/>
            <person name="Martin F.M."/>
            <person name="Hacquard S."/>
        </authorList>
    </citation>
    <scope>NUCLEOTIDE SEQUENCE [LARGE SCALE GENOMIC DNA]</scope>
    <source>
        <strain evidence="2 3">MPI-CAGE-CH-0241</strain>
    </source>
</reference>
<dbReference type="SUPFAM" id="SSF54695">
    <property type="entry name" value="POZ domain"/>
    <property type="match status" value="1"/>
</dbReference>
<dbReference type="InterPro" id="IPR011333">
    <property type="entry name" value="SKP1/BTB/POZ_sf"/>
</dbReference>
<evidence type="ECO:0000313" key="3">
    <source>
        <dbReference type="Proteomes" id="UP000777438"/>
    </source>
</evidence>
<dbReference type="OrthoDB" id="1022638at2759"/>
<comment type="caution">
    <text evidence="2">The sequence shown here is derived from an EMBL/GenBank/DDBJ whole genome shotgun (WGS) entry which is preliminary data.</text>
</comment>
<gene>
    <name evidence="2" type="ORF">B0T10DRAFT_533557</name>
</gene>
<dbReference type="EMBL" id="JAGPYM010000055">
    <property type="protein sequence ID" value="KAH6871414.1"/>
    <property type="molecule type" value="Genomic_DNA"/>
</dbReference>
<dbReference type="PANTHER" id="PTHR47843:SF2">
    <property type="entry name" value="BTB DOMAIN-CONTAINING PROTEIN"/>
    <property type="match status" value="1"/>
</dbReference>
<keyword evidence="3" id="KW-1185">Reference proteome</keyword>
<evidence type="ECO:0000259" key="1">
    <source>
        <dbReference type="PROSITE" id="PS50097"/>
    </source>
</evidence>
<sequence>MLFDNVLFLRSISNPTSLSGRSIEVIVGSEHPITFSVHENLISAASEIFKKCMGGNWKEGKNRSVRLESQDPEVFQIYLHWLYCHTFPVRIDSPGLSGTVEYLQLAKAYVLGDMSQDGAFKDATLDAMMDKAGSTASDVIRVIYDNTLESSEARSLLVDLYANHGHGNWLRDWAEFLLDLVTAVLDKRLGQEAGSTSKPTDSCAYHQHPPGGFFCYRNRSPSTVLVSQEDVDEE</sequence>
<evidence type="ECO:0000313" key="2">
    <source>
        <dbReference type="EMBL" id="KAH6871414.1"/>
    </source>
</evidence>
<dbReference type="PROSITE" id="PS50097">
    <property type="entry name" value="BTB"/>
    <property type="match status" value="1"/>
</dbReference>
<dbReference type="Pfam" id="PF00651">
    <property type="entry name" value="BTB"/>
    <property type="match status" value="1"/>
</dbReference>
<dbReference type="AlphaFoldDB" id="A0A9P8VRF9"/>
<dbReference type="InterPro" id="IPR000210">
    <property type="entry name" value="BTB/POZ_dom"/>
</dbReference>
<dbReference type="PANTHER" id="PTHR47843">
    <property type="entry name" value="BTB DOMAIN-CONTAINING PROTEIN-RELATED"/>
    <property type="match status" value="1"/>
</dbReference>
<organism evidence="2 3">
    <name type="scientific">Thelonectria olida</name>
    <dbReference type="NCBI Taxonomy" id="1576542"/>
    <lineage>
        <taxon>Eukaryota</taxon>
        <taxon>Fungi</taxon>
        <taxon>Dikarya</taxon>
        <taxon>Ascomycota</taxon>
        <taxon>Pezizomycotina</taxon>
        <taxon>Sordariomycetes</taxon>
        <taxon>Hypocreomycetidae</taxon>
        <taxon>Hypocreales</taxon>
        <taxon>Nectriaceae</taxon>
        <taxon>Thelonectria</taxon>
    </lineage>
</organism>